<dbReference type="InterPro" id="IPR010982">
    <property type="entry name" value="Lambda_DNA-bd_dom_sf"/>
</dbReference>
<dbReference type="EMBL" id="DWXE01000005">
    <property type="protein sequence ID" value="HJB90110.1"/>
    <property type="molecule type" value="Genomic_DNA"/>
</dbReference>
<feature type="domain" description="HTH lacI-type" evidence="5">
    <location>
        <begin position="4"/>
        <end position="55"/>
    </location>
</feature>
<name>A0A9D2SBP0_9FIRM</name>
<gene>
    <name evidence="6" type="ORF">H9763_01445</name>
</gene>
<proteinExistence type="predicted"/>
<dbReference type="GO" id="GO:0000976">
    <property type="term" value="F:transcription cis-regulatory region binding"/>
    <property type="evidence" value="ECO:0007669"/>
    <property type="project" value="TreeGrafter"/>
</dbReference>
<dbReference type="Proteomes" id="UP000886883">
    <property type="component" value="Unassembled WGS sequence"/>
</dbReference>
<reference evidence="6" key="2">
    <citation type="submission" date="2021-04" db="EMBL/GenBank/DDBJ databases">
        <authorList>
            <person name="Gilroy R."/>
        </authorList>
    </citation>
    <scope>NUCLEOTIDE SEQUENCE</scope>
    <source>
        <strain evidence="6">USAMLcec3-2134</strain>
    </source>
</reference>
<evidence type="ECO:0000256" key="2">
    <source>
        <dbReference type="ARBA" id="ARBA00023125"/>
    </source>
</evidence>
<dbReference type="AlphaFoldDB" id="A0A9D2SBP0"/>
<dbReference type="Gene3D" id="1.10.260.40">
    <property type="entry name" value="lambda repressor-like DNA-binding domains"/>
    <property type="match status" value="1"/>
</dbReference>
<evidence type="ECO:0000313" key="6">
    <source>
        <dbReference type="EMBL" id="HJB90110.1"/>
    </source>
</evidence>
<dbReference type="PROSITE" id="PS50932">
    <property type="entry name" value="HTH_LACI_2"/>
    <property type="match status" value="1"/>
</dbReference>
<dbReference type="InterPro" id="IPR046335">
    <property type="entry name" value="LacI/GalR-like_sensor"/>
</dbReference>
<dbReference type="SUPFAM" id="SSF53822">
    <property type="entry name" value="Periplasmic binding protein-like I"/>
    <property type="match status" value="1"/>
</dbReference>
<organism evidence="6 7">
    <name type="scientific">Candidatus Eisenbergiella merdigallinarum</name>
    <dbReference type="NCBI Taxonomy" id="2838552"/>
    <lineage>
        <taxon>Bacteria</taxon>
        <taxon>Bacillati</taxon>
        <taxon>Bacillota</taxon>
        <taxon>Clostridia</taxon>
        <taxon>Lachnospirales</taxon>
        <taxon>Lachnospiraceae</taxon>
        <taxon>Eisenbergiella</taxon>
    </lineage>
</organism>
<comment type="caution">
    <text evidence="6">The sequence shown here is derived from an EMBL/GenBank/DDBJ whole genome shotgun (WGS) entry which is preliminary data.</text>
</comment>
<feature type="compositionally biased region" description="Basic and acidic residues" evidence="4">
    <location>
        <begin position="53"/>
        <end position="74"/>
    </location>
</feature>
<keyword evidence="2 6" id="KW-0238">DNA-binding</keyword>
<dbReference type="PANTHER" id="PTHR30146">
    <property type="entry name" value="LACI-RELATED TRANSCRIPTIONAL REPRESSOR"/>
    <property type="match status" value="1"/>
</dbReference>
<evidence type="ECO:0000256" key="1">
    <source>
        <dbReference type="ARBA" id="ARBA00023015"/>
    </source>
</evidence>
<reference evidence="6" key="1">
    <citation type="journal article" date="2021" name="PeerJ">
        <title>Extensive microbial diversity within the chicken gut microbiome revealed by metagenomics and culture.</title>
        <authorList>
            <person name="Gilroy R."/>
            <person name="Ravi A."/>
            <person name="Getino M."/>
            <person name="Pursley I."/>
            <person name="Horton D.L."/>
            <person name="Alikhan N.F."/>
            <person name="Baker D."/>
            <person name="Gharbi K."/>
            <person name="Hall N."/>
            <person name="Watson M."/>
            <person name="Adriaenssens E.M."/>
            <person name="Foster-Nyarko E."/>
            <person name="Jarju S."/>
            <person name="Secka A."/>
            <person name="Antonio M."/>
            <person name="Oren A."/>
            <person name="Chaudhuri R.R."/>
            <person name="La Ragione R."/>
            <person name="Hildebrand F."/>
            <person name="Pallen M.J."/>
        </authorList>
    </citation>
    <scope>NUCLEOTIDE SEQUENCE</scope>
    <source>
        <strain evidence="6">USAMLcec3-2134</strain>
    </source>
</reference>
<dbReference type="InterPro" id="IPR000843">
    <property type="entry name" value="HTH_LacI"/>
</dbReference>
<evidence type="ECO:0000256" key="3">
    <source>
        <dbReference type="ARBA" id="ARBA00023163"/>
    </source>
</evidence>
<evidence type="ECO:0000313" key="7">
    <source>
        <dbReference type="Proteomes" id="UP000886883"/>
    </source>
</evidence>
<keyword evidence="1" id="KW-0805">Transcription regulation</keyword>
<evidence type="ECO:0000259" key="5">
    <source>
        <dbReference type="PROSITE" id="PS50932"/>
    </source>
</evidence>
<dbReference type="Gene3D" id="3.40.50.2300">
    <property type="match status" value="2"/>
</dbReference>
<dbReference type="InterPro" id="IPR028082">
    <property type="entry name" value="Peripla_BP_I"/>
</dbReference>
<accession>A0A9D2SBP0</accession>
<protein>
    <submittedName>
        <fullName evidence="6">LacI family DNA-binding transcriptional regulator</fullName>
    </submittedName>
</protein>
<dbReference type="GO" id="GO:0003700">
    <property type="term" value="F:DNA-binding transcription factor activity"/>
    <property type="evidence" value="ECO:0007669"/>
    <property type="project" value="TreeGrafter"/>
</dbReference>
<keyword evidence="3" id="KW-0804">Transcription</keyword>
<dbReference type="Pfam" id="PF00356">
    <property type="entry name" value="LacI"/>
    <property type="match status" value="1"/>
</dbReference>
<dbReference type="SMART" id="SM00354">
    <property type="entry name" value="HTH_LACI"/>
    <property type="match status" value="1"/>
</dbReference>
<sequence length="356" mass="40158">MGKVTIQSMAEELGLSRNTVSMALKGNEMVAPRTRELVRQYAQEAGYLPKRAQAAEEPRSVREEPGDGETDKNAGGRSPFHRVMILRRSDIAVYWDKVIGGISTEAGLNGCQTQVALVTDEAEREGVLPAGLTDGIEAVFCVQVFAEEYIRKIRDLGIWVFLLDDYKRMKNGQIGDVVKMEGMNAVVALTDHLLGQGMRQIGFLSENSSRFETMYDRYDGYRYAMESAGVVPDPSLVMPDTKSEFFYRLDTFERIVDSWRVAPEAIVCGNDSIAKFLTQALRKKGFRVPEDVAVTGFDNDEEEMLEPFFSTVYVNPKWLGRRLVQCFLWRLRYPSAPFEKVMVEGKVILRRSSVKG</sequence>
<evidence type="ECO:0000256" key="4">
    <source>
        <dbReference type="SAM" id="MobiDB-lite"/>
    </source>
</evidence>
<dbReference type="Pfam" id="PF13377">
    <property type="entry name" value="Peripla_BP_3"/>
    <property type="match status" value="1"/>
</dbReference>
<dbReference type="SUPFAM" id="SSF47413">
    <property type="entry name" value="lambda repressor-like DNA-binding domains"/>
    <property type="match status" value="1"/>
</dbReference>
<dbReference type="PANTHER" id="PTHR30146:SF109">
    <property type="entry name" value="HTH-TYPE TRANSCRIPTIONAL REGULATOR GALS"/>
    <property type="match status" value="1"/>
</dbReference>
<feature type="region of interest" description="Disordered" evidence="4">
    <location>
        <begin position="49"/>
        <end position="77"/>
    </location>
</feature>
<dbReference type="CDD" id="cd01392">
    <property type="entry name" value="HTH_LacI"/>
    <property type="match status" value="1"/>
</dbReference>